<keyword evidence="5" id="KW-0862">Zinc</keyword>
<dbReference type="InterPro" id="IPR000644">
    <property type="entry name" value="CBS_dom"/>
</dbReference>
<feature type="site" description="Catalytically relevant" evidence="6">
    <location>
        <position position="106"/>
    </location>
</feature>
<dbReference type="Gene3D" id="3.10.580.10">
    <property type="entry name" value="CBS-domain"/>
    <property type="match status" value="1"/>
</dbReference>
<dbReference type="PANTHER" id="PTHR42745">
    <property type="match status" value="1"/>
</dbReference>
<keyword evidence="5" id="KW-0479">Metal-binding</keyword>
<dbReference type="FunFam" id="3.40.50.10490:FF:000011">
    <property type="entry name" value="Arabinose 5-phosphate isomerase"/>
    <property type="match status" value="1"/>
</dbReference>
<evidence type="ECO:0000256" key="6">
    <source>
        <dbReference type="PIRSR" id="PIRSR004692-3"/>
    </source>
</evidence>
<evidence type="ECO:0000256" key="1">
    <source>
        <dbReference type="ARBA" id="ARBA00008165"/>
    </source>
</evidence>
<dbReference type="InterPro" id="IPR004800">
    <property type="entry name" value="KdsD/KpsF-type"/>
</dbReference>
<dbReference type="PIRSF" id="PIRSF004692">
    <property type="entry name" value="KdsD_KpsF"/>
    <property type="match status" value="1"/>
</dbReference>
<evidence type="ECO:0000313" key="11">
    <source>
        <dbReference type="Proteomes" id="UP000033661"/>
    </source>
</evidence>
<keyword evidence="3 7" id="KW-0129">CBS domain</keyword>
<evidence type="ECO:0000256" key="4">
    <source>
        <dbReference type="PIRNR" id="PIRNR004692"/>
    </source>
</evidence>
<evidence type="ECO:0000259" key="9">
    <source>
        <dbReference type="PROSITE" id="PS51464"/>
    </source>
</evidence>
<proteinExistence type="inferred from homology"/>
<comment type="caution">
    <text evidence="10">The sequence shown here is derived from an EMBL/GenBank/DDBJ whole genome shotgun (WGS) entry which is preliminary data.</text>
</comment>
<organism evidence="10 11">
    <name type="scientific">Rickettsia bellii str. RML An4</name>
    <dbReference type="NCBI Taxonomy" id="1359193"/>
    <lineage>
        <taxon>Bacteria</taxon>
        <taxon>Pseudomonadati</taxon>
        <taxon>Pseudomonadota</taxon>
        <taxon>Alphaproteobacteria</taxon>
        <taxon>Rickettsiales</taxon>
        <taxon>Rickettsiaceae</taxon>
        <taxon>Rickettsieae</taxon>
        <taxon>Rickettsia</taxon>
        <taxon>belli group</taxon>
    </lineage>
</organism>
<dbReference type="AlphaFoldDB" id="A0A0F3QAK6"/>
<gene>
    <name evidence="10" type="ORF">RBEAN4_0547</name>
</gene>
<dbReference type="SMART" id="SM00116">
    <property type="entry name" value="CBS"/>
    <property type="match status" value="2"/>
</dbReference>
<dbReference type="GO" id="GO:0005975">
    <property type="term" value="P:carbohydrate metabolic process"/>
    <property type="evidence" value="ECO:0007669"/>
    <property type="project" value="InterPro"/>
</dbReference>
<dbReference type="NCBIfam" id="TIGR00393">
    <property type="entry name" value="kpsF"/>
    <property type="match status" value="1"/>
</dbReference>
<dbReference type="Pfam" id="PF01380">
    <property type="entry name" value="SIS"/>
    <property type="match status" value="1"/>
</dbReference>
<reference evidence="10 11" key="1">
    <citation type="submission" date="2015-02" db="EMBL/GenBank/DDBJ databases">
        <title>Genome Sequencing of Rickettsiales.</title>
        <authorList>
            <person name="Daugherty S.C."/>
            <person name="Su Q."/>
            <person name="Abolude K."/>
            <person name="Beier-Sexton M."/>
            <person name="Carlyon J.A."/>
            <person name="Carter R."/>
            <person name="Day N.P."/>
            <person name="Dumler S.J."/>
            <person name="Dyachenko V."/>
            <person name="Godinez A."/>
            <person name="Kurtti T.J."/>
            <person name="Lichay M."/>
            <person name="Mullins K.E."/>
            <person name="Ott S."/>
            <person name="Pappas-Brown V."/>
            <person name="Paris D.H."/>
            <person name="Patel P."/>
            <person name="Richards A.L."/>
            <person name="Sadzewicz L."/>
            <person name="Sears K."/>
            <person name="Seidman D."/>
            <person name="Sengamalay N."/>
            <person name="Stenos J."/>
            <person name="Tallon L.J."/>
            <person name="Vincent G."/>
            <person name="Fraser C.M."/>
            <person name="Munderloh U."/>
            <person name="Dunning-Hotopp J.C."/>
        </authorList>
    </citation>
    <scope>NUCLEOTIDE SEQUENCE [LARGE SCALE GENOMIC DNA]</scope>
    <source>
        <strain evidence="10 11">RML An4</strain>
    </source>
</reference>
<dbReference type="RefSeq" id="WP_045798862.1">
    <property type="nucleotide sequence ID" value="NZ_LAOI01000001.1"/>
</dbReference>
<keyword evidence="2" id="KW-0677">Repeat</keyword>
<dbReference type="PROSITE" id="PS51371">
    <property type="entry name" value="CBS"/>
    <property type="match status" value="2"/>
</dbReference>
<protein>
    <submittedName>
        <fullName evidence="10">Sugar isomerase, KpsF/GutQ family protein</fullName>
    </submittedName>
</protein>
<name>A0A0F3QAK6_RICBE</name>
<feature type="site" description="Catalytically relevant" evidence="6">
    <location>
        <position position="187"/>
    </location>
</feature>
<dbReference type="GO" id="GO:0019146">
    <property type="term" value="F:arabinose-5-phosphate isomerase activity"/>
    <property type="evidence" value="ECO:0007669"/>
    <property type="project" value="UniProtKB-ARBA"/>
</dbReference>
<dbReference type="CDD" id="cd04604">
    <property type="entry name" value="CBS_pair_SIS_assoc"/>
    <property type="match status" value="1"/>
</dbReference>
<dbReference type="InterPro" id="IPR035474">
    <property type="entry name" value="SIS_Kpsf"/>
</dbReference>
<feature type="domain" description="CBS" evidence="8">
    <location>
        <begin position="268"/>
        <end position="319"/>
    </location>
</feature>
<evidence type="ECO:0000313" key="10">
    <source>
        <dbReference type="EMBL" id="KJV89568.1"/>
    </source>
</evidence>
<accession>A0A0F3QAK6</accession>
<evidence type="ECO:0000256" key="3">
    <source>
        <dbReference type="ARBA" id="ARBA00023122"/>
    </source>
</evidence>
<keyword evidence="10" id="KW-0413">Isomerase</keyword>
<dbReference type="Pfam" id="PF00571">
    <property type="entry name" value="CBS"/>
    <property type="match status" value="2"/>
</dbReference>
<evidence type="ECO:0000256" key="7">
    <source>
        <dbReference type="PROSITE-ProRule" id="PRU00703"/>
    </source>
</evidence>
<comment type="similarity">
    <text evidence="1 4">Belongs to the SIS family. GutQ/KpsF subfamily.</text>
</comment>
<dbReference type="InterPro" id="IPR050986">
    <property type="entry name" value="GutQ/KpsF_isomerases"/>
</dbReference>
<sequence length="319" mass="34913">MNPINNYENVAKRVISSEASALKKLSEHIPEDFNRIVEFLLSFKGRVVLTGIGKSGYIAKKIAASFSSTGMPAFYIHPAEASHGDLGMITKDDLVIMLSNSGETKELFNIIKYCKDFSVKIAAMTMNKNSTLAANSDFLLIVPEYSEASIIGAPTVSSLIMLSLGDALMTVIHEVKGFTKDDFKSYHPGGSIGANLTEIKHLMRSGDQIPLVHEDTPFAETIIVMNKKLLGCTLVIDKAKNLVGVITDGDLRRHINDQIHLKTASDIMTKNPVYISSEIFAKEVLDLMKAKNITNLPIVDNNTIIGITHIHDLLRAGVN</sequence>
<keyword evidence="11" id="KW-1185">Reference proteome</keyword>
<feature type="site" description="Catalytically relevant" evidence="6">
    <location>
        <position position="147"/>
    </location>
</feature>
<dbReference type="PATRIC" id="fig|1359193.3.peg.530"/>
<dbReference type="InterPro" id="IPR001347">
    <property type="entry name" value="SIS_dom"/>
</dbReference>
<dbReference type="Proteomes" id="UP000033661">
    <property type="component" value="Unassembled WGS sequence"/>
</dbReference>
<dbReference type="GO" id="GO:1901135">
    <property type="term" value="P:carbohydrate derivative metabolic process"/>
    <property type="evidence" value="ECO:0007669"/>
    <property type="project" value="InterPro"/>
</dbReference>
<feature type="site" description="Catalytically relevant" evidence="6">
    <location>
        <position position="54"/>
    </location>
</feature>
<dbReference type="CDD" id="cd05014">
    <property type="entry name" value="SIS_Kpsf"/>
    <property type="match status" value="1"/>
</dbReference>
<dbReference type="Gene3D" id="3.40.50.10490">
    <property type="entry name" value="Glucose-6-phosphate isomerase like protein, domain 1"/>
    <property type="match status" value="1"/>
</dbReference>
<dbReference type="PROSITE" id="PS51464">
    <property type="entry name" value="SIS"/>
    <property type="match status" value="1"/>
</dbReference>
<evidence type="ECO:0000256" key="5">
    <source>
        <dbReference type="PIRSR" id="PIRSR004692-2"/>
    </source>
</evidence>
<feature type="binding site" evidence="5">
    <location>
        <position position="77"/>
    </location>
    <ligand>
        <name>Zn(2+)</name>
        <dbReference type="ChEBI" id="CHEBI:29105"/>
    </ligand>
</feature>
<dbReference type="GO" id="GO:0097367">
    <property type="term" value="F:carbohydrate derivative binding"/>
    <property type="evidence" value="ECO:0007669"/>
    <property type="project" value="InterPro"/>
</dbReference>
<evidence type="ECO:0000256" key="2">
    <source>
        <dbReference type="ARBA" id="ARBA00022737"/>
    </source>
</evidence>
<dbReference type="EMBL" id="LAOI01000001">
    <property type="protein sequence ID" value="KJV89568.1"/>
    <property type="molecule type" value="Genomic_DNA"/>
</dbReference>
<dbReference type="PANTHER" id="PTHR42745:SF1">
    <property type="entry name" value="ARABINOSE 5-PHOSPHATE ISOMERASE KDSD"/>
    <property type="match status" value="1"/>
</dbReference>
<dbReference type="GO" id="GO:0046872">
    <property type="term" value="F:metal ion binding"/>
    <property type="evidence" value="ECO:0007669"/>
    <property type="project" value="UniProtKB-KW"/>
</dbReference>
<feature type="domain" description="SIS" evidence="9">
    <location>
        <begin position="36"/>
        <end position="178"/>
    </location>
</feature>
<dbReference type="InterPro" id="IPR046348">
    <property type="entry name" value="SIS_dom_sf"/>
</dbReference>
<dbReference type="InterPro" id="IPR046342">
    <property type="entry name" value="CBS_dom_sf"/>
</dbReference>
<feature type="domain" description="CBS" evidence="8">
    <location>
        <begin position="203"/>
        <end position="263"/>
    </location>
</feature>
<dbReference type="SUPFAM" id="SSF53697">
    <property type="entry name" value="SIS domain"/>
    <property type="match status" value="1"/>
</dbReference>
<evidence type="ECO:0000259" key="8">
    <source>
        <dbReference type="PROSITE" id="PS51371"/>
    </source>
</evidence>